<accession>A0AAU7CBJ0</accession>
<feature type="compositionally biased region" description="Basic and acidic residues" evidence="1">
    <location>
        <begin position="1"/>
        <end position="13"/>
    </location>
</feature>
<name>A0AAU7CBJ0_9BACT</name>
<dbReference type="RefSeq" id="WP_406695272.1">
    <property type="nucleotide sequence ID" value="NZ_CP155447.1"/>
</dbReference>
<gene>
    <name evidence="2" type="ORF">V5E97_29980</name>
</gene>
<feature type="region of interest" description="Disordered" evidence="1">
    <location>
        <begin position="72"/>
        <end position="102"/>
    </location>
</feature>
<protein>
    <submittedName>
        <fullName evidence="2">Uncharacterized protein</fullName>
    </submittedName>
</protein>
<evidence type="ECO:0000313" key="2">
    <source>
        <dbReference type="EMBL" id="XBH02531.1"/>
    </source>
</evidence>
<reference evidence="2" key="1">
    <citation type="submission" date="2024-05" db="EMBL/GenBank/DDBJ databases">
        <title>Planctomycetes of the genus Singulisphaera possess chitinolytic capabilities.</title>
        <authorList>
            <person name="Ivanova A."/>
        </authorList>
    </citation>
    <scope>NUCLEOTIDE SEQUENCE</scope>
    <source>
        <strain evidence="2">Ch08T</strain>
    </source>
</reference>
<dbReference type="EMBL" id="CP155447">
    <property type="protein sequence ID" value="XBH02531.1"/>
    <property type="molecule type" value="Genomic_DNA"/>
</dbReference>
<organism evidence="2">
    <name type="scientific">Singulisphaera sp. Ch08</name>
    <dbReference type="NCBI Taxonomy" id="3120278"/>
    <lineage>
        <taxon>Bacteria</taxon>
        <taxon>Pseudomonadati</taxon>
        <taxon>Planctomycetota</taxon>
        <taxon>Planctomycetia</taxon>
        <taxon>Isosphaerales</taxon>
        <taxon>Isosphaeraceae</taxon>
        <taxon>Singulisphaera</taxon>
    </lineage>
</organism>
<proteinExistence type="predicted"/>
<feature type="region of interest" description="Disordered" evidence="1">
    <location>
        <begin position="1"/>
        <end position="31"/>
    </location>
</feature>
<sequence>MNHQKSDRSDREGFSNSIVSQERDRINGQRSLERMGLVSFDRPRRNPYWDLDILGLMRVPQREDRTLVLSAIEDRDASGVSRETPWPEESPRSSEGPKPLLL</sequence>
<dbReference type="AlphaFoldDB" id="A0AAU7CBJ0"/>
<feature type="compositionally biased region" description="Basic and acidic residues" evidence="1">
    <location>
        <begin position="21"/>
        <end position="31"/>
    </location>
</feature>
<evidence type="ECO:0000256" key="1">
    <source>
        <dbReference type="SAM" id="MobiDB-lite"/>
    </source>
</evidence>